<evidence type="ECO:0000313" key="13">
    <source>
        <dbReference type="Proteomes" id="UP000266861"/>
    </source>
</evidence>
<dbReference type="GO" id="GO:0005789">
    <property type="term" value="C:endoplasmic reticulum membrane"/>
    <property type="evidence" value="ECO:0007669"/>
    <property type="project" value="UniProtKB-SubCell"/>
</dbReference>
<evidence type="ECO:0000256" key="10">
    <source>
        <dbReference type="SAM" id="Phobius"/>
    </source>
</evidence>
<reference evidence="12 13" key="1">
    <citation type="submission" date="2018-08" db="EMBL/GenBank/DDBJ databases">
        <title>Genome and evolution of the arbuscular mycorrhizal fungus Diversispora epigaea (formerly Glomus versiforme) and its bacterial endosymbionts.</title>
        <authorList>
            <person name="Sun X."/>
            <person name="Fei Z."/>
            <person name="Harrison M."/>
        </authorList>
    </citation>
    <scope>NUCLEOTIDE SEQUENCE [LARGE SCALE GENOMIC DNA]</scope>
    <source>
        <strain evidence="12 13">IT104</strain>
    </source>
</reference>
<name>A0A397ISY3_9GLOM</name>
<keyword evidence="4" id="KW-0256">Endoplasmic reticulum</keyword>
<evidence type="ECO:0000256" key="3">
    <source>
        <dbReference type="ARBA" id="ARBA00022729"/>
    </source>
</evidence>
<feature type="region of interest" description="Disordered" evidence="9">
    <location>
        <begin position="190"/>
        <end position="218"/>
    </location>
</feature>
<dbReference type="EMBL" id="PQFF01000143">
    <property type="protein sequence ID" value="RHZ79071.1"/>
    <property type="molecule type" value="Genomic_DNA"/>
</dbReference>
<evidence type="ECO:0000256" key="9">
    <source>
        <dbReference type="SAM" id="MobiDB-lite"/>
    </source>
</evidence>
<dbReference type="Pfam" id="PF03896">
    <property type="entry name" value="TRAP_alpha"/>
    <property type="match status" value="1"/>
</dbReference>
<keyword evidence="3 11" id="KW-0732">Signal</keyword>
<evidence type="ECO:0000256" key="2">
    <source>
        <dbReference type="ARBA" id="ARBA00022692"/>
    </source>
</evidence>
<dbReference type="AlphaFoldDB" id="A0A397ISY3"/>
<feature type="chain" id="PRO_5017377794" evidence="11">
    <location>
        <begin position="23"/>
        <end position="244"/>
    </location>
</feature>
<protein>
    <submittedName>
        <fullName evidence="12">Uncharacterized protein</fullName>
    </submittedName>
</protein>
<organism evidence="12 13">
    <name type="scientific">Diversispora epigaea</name>
    <dbReference type="NCBI Taxonomy" id="1348612"/>
    <lineage>
        <taxon>Eukaryota</taxon>
        <taxon>Fungi</taxon>
        <taxon>Fungi incertae sedis</taxon>
        <taxon>Mucoromycota</taxon>
        <taxon>Glomeromycotina</taxon>
        <taxon>Glomeromycetes</taxon>
        <taxon>Diversisporales</taxon>
        <taxon>Diversisporaceae</taxon>
        <taxon>Diversispora</taxon>
    </lineage>
</organism>
<keyword evidence="13" id="KW-1185">Reference proteome</keyword>
<evidence type="ECO:0000256" key="1">
    <source>
        <dbReference type="ARBA" id="ARBA00004115"/>
    </source>
</evidence>
<evidence type="ECO:0000256" key="11">
    <source>
        <dbReference type="SAM" id="SignalP"/>
    </source>
</evidence>
<comment type="function">
    <text evidence="7">Is probably involved in a pathway contributing to genomic integrity.</text>
</comment>
<dbReference type="PANTHER" id="PTHR12924">
    <property type="entry name" value="TRANSLOCON-ASSOCIATED PROTEIN, ALPHA SUBUNIT"/>
    <property type="match status" value="1"/>
</dbReference>
<evidence type="ECO:0000256" key="6">
    <source>
        <dbReference type="ARBA" id="ARBA00023136"/>
    </source>
</evidence>
<evidence type="ECO:0000313" key="12">
    <source>
        <dbReference type="EMBL" id="RHZ79071.1"/>
    </source>
</evidence>
<dbReference type="Proteomes" id="UP000266861">
    <property type="component" value="Unassembled WGS sequence"/>
</dbReference>
<keyword evidence="5 10" id="KW-1133">Transmembrane helix</keyword>
<dbReference type="OrthoDB" id="1926781at2759"/>
<dbReference type="STRING" id="1348612.A0A397ISY3"/>
<evidence type="ECO:0000256" key="5">
    <source>
        <dbReference type="ARBA" id="ARBA00022989"/>
    </source>
</evidence>
<evidence type="ECO:0000256" key="7">
    <source>
        <dbReference type="ARBA" id="ARBA00037565"/>
    </source>
</evidence>
<dbReference type="PANTHER" id="PTHR12924:SF0">
    <property type="entry name" value="TRANSLOCON-ASSOCIATED PROTEIN SUBUNIT ALPHA"/>
    <property type="match status" value="1"/>
</dbReference>
<feature type="transmembrane region" description="Helical" evidence="10">
    <location>
        <begin position="163"/>
        <end position="186"/>
    </location>
</feature>
<gene>
    <name evidence="12" type="ORF">Glove_152g26</name>
</gene>
<evidence type="ECO:0000256" key="4">
    <source>
        <dbReference type="ARBA" id="ARBA00022824"/>
    </source>
</evidence>
<comment type="caution">
    <text evidence="12">The sequence shown here is derived from an EMBL/GenBank/DDBJ whole genome shotgun (WGS) entry which is preliminary data.</text>
</comment>
<proteinExistence type="inferred from homology"/>
<comment type="subcellular location">
    <subcellularLocation>
        <location evidence="1">Endoplasmic reticulum membrane</location>
        <topology evidence="1">Single-pass type I membrane protein</topology>
    </subcellularLocation>
</comment>
<dbReference type="InterPro" id="IPR005595">
    <property type="entry name" value="TRAP_alpha"/>
</dbReference>
<keyword evidence="6 10" id="KW-0472">Membrane</keyword>
<comment type="similarity">
    <text evidence="8">Belongs to the IRC22 family.</text>
</comment>
<accession>A0A397ISY3</accession>
<sequence length="244" mass="27472">MTISKNILIILLLSVLFTLVFAVVDENPSIAEKPETIEITGEFTGNPFKHVVNGQKNAVKFTFDNKGEESYTINLIGGSLSIKDNPEQIVHNISYVRYSTPVPAMDHVDITYNFYAEFKPQEYDLILYVLFVNKDKKQFKGVGFNETVTIVDPDQSIFDLQLIFLYLILSGFALGTGYMIFQAFFGGAKTRKGKKRPTTRSVDDPAVGISTSSDKYDEDWIPDHIKTTAATRKKKSEKSEKNES</sequence>
<evidence type="ECO:0000256" key="8">
    <source>
        <dbReference type="ARBA" id="ARBA00038311"/>
    </source>
</evidence>
<keyword evidence="2 10" id="KW-0812">Transmembrane</keyword>
<feature type="signal peptide" evidence="11">
    <location>
        <begin position="1"/>
        <end position="22"/>
    </location>
</feature>